<comment type="caution">
    <text evidence="2">The sequence shown here is derived from an EMBL/GenBank/DDBJ whole genome shotgun (WGS) entry which is preliminary data.</text>
</comment>
<feature type="non-terminal residue" evidence="2">
    <location>
        <position position="1"/>
    </location>
</feature>
<organism evidence="2 3">
    <name type="scientific">Actinospica acidithermotolerans</name>
    <dbReference type="NCBI Taxonomy" id="2828514"/>
    <lineage>
        <taxon>Bacteria</taxon>
        <taxon>Bacillati</taxon>
        <taxon>Actinomycetota</taxon>
        <taxon>Actinomycetes</taxon>
        <taxon>Catenulisporales</taxon>
        <taxon>Actinospicaceae</taxon>
        <taxon>Actinospica</taxon>
    </lineage>
</organism>
<dbReference type="AlphaFoldDB" id="A0A941EJH5"/>
<accession>A0A941EJH5</accession>
<dbReference type="InterPro" id="IPR029016">
    <property type="entry name" value="GAF-like_dom_sf"/>
</dbReference>
<dbReference type="SUPFAM" id="SSF55781">
    <property type="entry name" value="GAF domain-like"/>
    <property type="match status" value="1"/>
</dbReference>
<evidence type="ECO:0000313" key="2">
    <source>
        <dbReference type="EMBL" id="MBR7831528.1"/>
    </source>
</evidence>
<gene>
    <name evidence="2" type="ORF">KDK95_34890</name>
</gene>
<protein>
    <submittedName>
        <fullName evidence="2">GAF domain-containing protein</fullName>
    </submittedName>
</protein>
<dbReference type="EMBL" id="JAGSOH010000317">
    <property type="protein sequence ID" value="MBR7831528.1"/>
    <property type="molecule type" value="Genomic_DNA"/>
</dbReference>
<feature type="domain" description="GAF" evidence="1">
    <location>
        <begin position="43"/>
        <end position="190"/>
    </location>
</feature>
<evidence type="ECO:0000259" key="1">
    <source>
        <dbReference type="SMART" id="SM00065"/>
    </source>
</evidence>
<dbReference type="SMART" id="SM00065">
    <property type="entry name" value="GAF"/>
    <property type="match status" value="1"/>
</dbReference>
<sequence>LAALAAAAGVAIDNARLYDEARRRQAWLEATNELTRSLLSGSKVDAALGAFARRVGAMTSADLTVVALPDSEREDLVVVAADGIGEQQIRWVALDIDDSLLGSVFKSGQLERIEDAAADPRSKSGIAPDTPLGPAILVPLGDAGHVRGVLAVARAAGAVAFDDKVLQLVSDLAVQAAVVLELADRRRDSELLSLYADRDRIGRDLHDLAIQRLFATSMS</sequence>
<feature type="non-terminal residue" evidence="2">
    <location>
        <position position="219"/>
    </location>
</feature>
<proteinExistence type="predicted"/>
<dbReference type="Gene3D" id="3.30.450.40">
    <property type="match status" value="1"/>
</dbReference>
<evidence type="ECO:0000313" key="3">
    <source>
        <dbReference type="Proteomes" id="UP000676325"/>
    </source>
</evidence>
<dbReference type="InterPro" id="IPR003018">
    <property type="entry name" value="GAF"/>
</dbReference>
<reference evidence="2" key="1">
    <citation type="submission" date="2021-04" db="EMBL/GenBank/DDBJ databases">
        <title>Genome based classification of Actinospica acidithermotolerans sp. nov., an actinobacterium isolated from an Indonesian hot spring.</title>
        <authorList>
            <person name="Kusuma A.B."/>
            <person name="Putra K.E."/>
            <person name="Nafisah S."/>
            <person name="Loh J."/>
            <person name="Nouioui I."/>
            <person name="Goodfellow M."/>
        </authorList>
    </citation>
    <scope>NUCLEOTIDE SEQUENCE</scope>
    <source>
        <strain evidence="2">MGRD01-02</strain>
    </source>
</reference>
<dbReference type="Proteomes" id="UP000676325">
    <property type="component" value="Unassembled WGS sequence"/>
</dbReference>
<dbReference type="RefSeq" id="WP_212522628.1">
    <property type="nucleotide sequence ID" value="NZ_JAGSOH010000317.1"/>
</dbReference>
<name>A0A941EJH5_9ACTN</name>
<dbReference type="Pfam" id="PF13492">
    <property type="entry name" value="GAF_3"/>
    <property type="match status" value="1"/>
</dbReference>
<keyword evidence="3" id="KW-1185">Reference proteome</keyword>